<reference evidence="5 6" key="1">
    <citation type="journal article" date="2022" name="Genome Biol. Evol.">
        <title>Host diet, physiology and behaviors set the stage for Lachnospiraceae cladogenesis.</title>
        <authorList>
            <person name="Vera-Ponce De Leon A."/>
            <person name="Schneider M."/>
            <person name="Jahnes B.C."/>
            <person name="Sadowski V."/>
            <person name="Camuy-Velez L.A."/>
            <person name="Duan J."/>
            <person name="Sabree Z.L."/>
        </authorList>
    </citation>
    <scope>NUCLEOTIDE SEQUENCE [LARGE SCALE GENOMIC DNA]</scope>
    <source>
        <strain evidence="5 6">PAL227</strain>
    </source>
</reference>
<evidence type="ECO:0000256" key="1">
    <source>
        <dbReference type="ARBA" id="ARBA00022690"/>
    </source>
</evidence>
<name>A0ABT1EGJ6_9FIRM</name>
<dbReference type="InterPro" id="IPR018990">
    <property type="entry name" value="Prot_inh_I42_chagasin"/>
</dbReference>
<dbReference type="InterPro" id="IPR052781">
    <property type="entry name" value="Cys_protease_inhibitor_I42"/>
</dbReference>
<protein>
    <submittedName>
        <fullName evidence="5">Protease inhibitor I42 family protein</fullName>
    </submittedName>
</protein>
<dbReference type="RefSeq" id="WP_262067786.1">
    <property type="nucleotide sequence ID" value="NZ_JAMXOC010000001.1"/>
</dbReference>
<evidence type="ECO:0000256" key="3">
    <source>
        <dbReference type="SAM" id="SignalP"/>
    </source>
</evidence>
<keyword evidence="2" id="KW-0789">Thiol protease inhibitor</keyword>
<keyword evidence="1 5" id="KW-0646">Protease inhibitor</keyword>
<organism evidence="5 6">
    <name type="scientific">Ohessyouella blattaphilus</name>
    <dbReference type="NCBI Taxonomy" id="2949333"/>
    <lineage>
        <taxon>Bacteria</taxon>
        <taxon>Bacillati</taxon>
        <taxon>Bacillota</taxon>
        <taxon>Clostridia</taxon>
        <taxon>Lachnospirales</taxon>
        <taxon>Lachnospiraceae</taxon>
        <taxon>Ohessyouella</taxon>
    </lineage>
</organism>
<dbReference type="SUPFAM" id="SSF141066">
    <property type="entry name" value="ICP-like"/>
    <property type="match status" value="1"/>
</dbReference>
<dbReference type="Pfam" id="PF09394">
    <property type="entry name" value="Inhibitor_I42"/>
    <property type="match status" value="1"/>
</dbReference>
<dbReference type="GO" id="GO:0030414">
    <property type="term" value="F:peptidase inhibitor activity"/>
    <property type="evidence" value="ECO:0007669"/>
    <property type="project" value="UniProtKB-KW"/>
</dbReference>
<dbReference type="Proteomes" id="UP001523565">
    <property type="component" value="Unassembled WGS sequence"/>
</dbReference>
<accession>A0ABT1EGJ6</accession>
<sequence>MKKVSMMVAVLLLALGLIACGKKEPSEVEITLASNPTTGYVWELTEDKDEVLKFEEMEEDYDTDEDAAGTAGSESYQFVAKTAGEATIVFEYLRPWEDGEKAYRVTYDFKVDKDLQVEFVNKKIEILDESVETEAELDKKLKDPVID</sequence>
<dbReference type="PROSITE" id="PS51257">
    <property type="entry name" value="PROKAR_LIPOPROTEIN"/>
    <property type="match status" value="1"/>
</dbReference>
<feature type="chain" id="PRO_5045720391" evidence="3">
    <location>
        <begin position="20"/>
        <end position="147"/>
    </location>
</feature>
<feature type="signal peptide" evidence="3">
    <location>
        <begin position="1"/>
        <end position="19"/>
    </location>
</feature>
<keyword evidence="3" id="KW-0732">Signal</keyword>
<feature type="domain" description="Proteinase inhibitor I42 chagasin" evidence="4">
    <location>
        <begin position="26"/>
        <end position="111"/>
    </location>
</feature>
<evidence type="ECO:0000256" key="2">
    <source>
        <dbReference type="ARBA" id="ARBA00022704"/>
    </source>
</evidence>
<dbReference type="EMBL" id="JAMZFV010000001">
    <property type="protein sequence ID" value="MCP1108882.1"/>
    <property type="molecule type" value="Genomic_DNA"/>
</dbReference>
<evidence type="ECO:0000313" key="5">
    <source>
        <dbReference type="EMBL" id="MCP1108882.1"/>
    </source>
</evidence>
<dbReference type="PANTHER" id="PTHR36530">
    <property type="entry name" value="INHIBITOR OF CYSTEINE PEPTIDASE"/>
    <property type="match status" value="1"/>
</dbReference>
<dbReference type="InterPro" id="IPR036331">
    <property type="entry name" value="Chagasin-like_sf"/>
</dbReference>
<proteinExistence type="predicted"/>
<gene>
    <name evidence="5" type="ORF">NK118_01285</name>
</gene>
<evidence type="ECO:0000313" key="6">
    <source>
        <dbReference type="Proteomes" id="UP001523565"/>
    </source>
</evidence>
<dbReference type="Gene3D" id="2.60.40.2020">
    <property type="match status" value="1"/>
</dbReference>
<dbReference type="PANTHER" id="PTHR36530:SF1">
    <property type="entry name" value="AMOEBIASIN-1"/>
    <property type="match status" value="1"/>
</dbReference>
<comment type="caution">
    <text evidence="5">The sequence shown here is derived from an EMBL/GenBank/DDBJ whole genome shotgun (WGS) entry which is preliminary data.</text>
</comment>
<evidence type="ECO:0000259" key="4">
    <source>
        <dbReference type="Pfam" id="PF09394"/>
    </source>
</evidence>
<keyword evidence="6" id="KW-1185">Reference proteome</keyword>